<dbReference type="RefSeq" id="XP_065653051.1">
    <property type="nucleotide sequence ID" value="XM_065796979.1"/>
</dbReference>
<evidence type="ECO:0000313" key="3">
    <source>
        <dbReference type="RefSeq" id="XP_065653051.1"/>
    </source>
</evidence>
<evidence type="ECO:0000259" key="1">
    <source>
        <dbReference type="Pfam" id="PF14291"/>
    </source>
</evidence>
<reference evidence="3" key="1">
    <citation type="submission" date="2025-08" db="UniProtKB">
        <authorList>
            <consortium name="RefSeq"/>
        </authorList>
    </citation>
    <scope>IDENTIFICATION</scope>
</reference>
<name>A0ABM4BV41_HYDVU</name>
<dbReference type="InterPro" id="IPR025398">
    <property type="entry name" value="DUF4371"/>
</dbReference>
<dbReference type="PANTHER" id="PTHR45749">
    <property type="match status" value="1"/>
</dbReference>
<gene>
    <name evidence="3" type="primary">LOC136080363</name>
</gene>
<accession>A0ABM4BV41</accession>
<keyword evidence="2" id="KW-1185">Reference proteome</keyword>
<proteinExistence type="predicted"/>
<organism evidence="2 3">
    <name type="scientific">Hydra vulgaris</name>
    <name type="common">Hydra</name>
    <name type="synonym">Hydra attenuata</name>
    <dbReference type="NCBI Taxonomy" id="6087"/>
    <lineage>
        <taxon>Eukaryota</taxon>
        <taxon>Metazoa</taxon>
        <taxon>Cnidaria</taxon>
        <taxon>Hydrozoa</taxon>
        <taxon>Hydroidolina</taxon>
        <taxon>Anthoathecata</taxon>
        <taxon>Aplanulata</taxon>
        <taxon>Hydridae</taxon>
        <taxon>Hydra</taxon>
    </lineage>
</organism>
<evidence type="ECO:0000313" key="2">
    <source>
        <dbReference type="Proteomes" id="UP001652625"/>
    </source>
</evidence>
<dbReference type="Proteomes" id="UP001652625">
    <property type="component" value="Chromosome 05"/>
</dbReference>
<sequence length="202" mass="22876">MQNLALRGHRESLQLNANSGNLLGLLKLVSNFDPVIIDHLKFAESHPGSTTYLSPNIQNEFIHIIASTVRANLLEKIHKAKYYGLIFDSTLYLAHRELISEVVRCVKIDFDKKTVHIKESFLSFIQLSDKDTASLAQTILEQLEKDDINVENCRSQCYDIAAVIAGHKSGVHQRIKKKNNLAIFVNCDNHCLNLVGVRRKKK</sequence>
<protein>
    <submittedName>
        <fullName evidence="3">Uncharacterized protein LOC136080363</fullName>
    </submittedName>
</protein>
<dbReference type="PANTHER" id="PTHR45749:SF21">
    <property type="entry name" value="DUF4371 DOMAIN-CONTAINING PROTEIN"/>
    <property type="match status" value="1"/>
</dbReference>
<feature type="domain" description="DUF4371" evidence="1">
    <location>
        <begin position="2"/>
        <end position="167"/>
    </location>
</feature>
<dbReference type="Pfam" id="PF14291">
    <property type="entry name" value="DUF4371"/>
    <property type="match status" value="1"/>
</dbReference>
<dbReference type="GeneID" id="136080363"/>